<evidence type="ECO:0000256" key="8">
    <source>
        <dbReference type="ARBA" id="ARBA00022679"/>
    </source>
</evidence>
<dbReference type="InterPro" id="IPR046887">
    <property type="entry name" value="RsmE_PUA-like"/>
</dbReference>
<evidence type="ECO:0000313" key="16">
    <source>
        <dbReference type="Proteomes" id="UP000223596"/>
    </source>
</evidence>
<feature type="domain" description="Ribosomal RNA small subunit methyltransferase E methyltransferase" evidence="13">
    <location>
        <begin position="80"/>
        <end position="246"/>
    </location>
</feature>
<evidence type="ECO:0000256" key="7">
    <source>
        <dbReference type="ARBA" id="ARBA00022603"/>
    </source>
</evidence>
<dbReference type="Pfam" id="PF20260">
    <property type="entry name" value="PUA_4"/>
    <property type="match status" value="1"/>
</dbReference>
<evidence type="ECO:0000256" key="9">
    <source>
        <dbReference type="ARBA" id="ARBA00022691"/>
    </source>
</evidence>
<evidence type="ECO:0000256" key="12">
    <source>
        <dbReference type="PIRNR" id="PIRNR015601"/>
    </source>
</evidence>
<dbReference type="NCBIfam" id="NF008692">
    <property type="entry name" value="PRK11713.1-5"/>
    <property type="match status" value="1"/>
</dbReference>
<evidence type="ECO:0000256" key="6">
    <source>
        <dbReference type="ARBA" id="ARBA00022552"/>
    </source>
</evidence>
<dbReference type="EC" id="2.1.1.193" evidence="3 12"/>
<keyword evidence="9 12" id="KW-0949">S-adenosyl-L-methionine</keyword>
<comment type="caution">
    <text evidence="15">The sequence shown here is derived from an EMBL/GenBank/DDBJ whole genome shotgun (WGS) entry which is preliminary data.</text>
</comment>
<dbReference type="Gene3D" id="2.40.240.20">
    <property type="entry name" value="Hypothetical PUA domain-like, domain 1"/>
    <property type="match status" value="1"/>
</dbReference>
<keyword evidence="8 12" id="KW-0808">Transferase</keyword>
<reference evidence="15 16" key="1">
    <citation type="submission" date="2017-09" db="EMBL/GenBank/DDBJ databases">
        <title>Evaluation of Pacific Biosciences Sequencing Technology to Finishing C. thermocellum Genome Sequences.</title>
        <authorList>
            <person name="Brown S."/>
        </authorList>
    </citation>
    <scope>NUCLEOTIDE SEQUENCE [LARGE SCALE GENOMIC DNA]</scope>
    <source>
        <strain evidence="15 16">AD2</strain>
    </source>
</reference>
<dbReference type="InterPro" id="IPR015947">
    <property type="entry name" value="PUA-like_sf"/>
</dbReference>
<evidence type="ECO:0000256" key="5">
    <source>
        <dbReference type="ARBA" id="ARBA00022490"/>
    </source>
</evidence>
<comment type="catalytic activity">
    <reaction evidence="11 12">
        <text>uridine(1498) in 16S rRNA + S-adenosyl-L-methionine = N(3)-methyluridine(1498) in 16S rRNA + S-adenosyl-L-homocysteine + H(+)</text>
        <dbReference type="Rhea" id="RHEA:42920"/>
        <dbReference type="Rhea" id="RHEA-COMP:10283"/>
        <dbReference type="Rhea" id="RHEA-COMP:10284"/>
        <dbReference type="ChEBI" id="CHEBI:15378"/>
        <dbReference type="ChEBI" id="CHEBI:57856"/>
        <dbReference type="ChEBI" id="CHEBI:59789"/>
        <dbReference type="ChEBI" id="CHEBI:65315"/>
        <dbReference type="ChEBI" id="CHEBI:74502"/>
        <dbReference type="EC" id="2.1.1.193"/>
    </reaction>
</comment>
<dbReference type="InterPro" id="IPR046886">
    <property type="entry name" value="RsmE_MTase_dom"/>
</dbReference>
<accession>A0AB36TEL9</accession>
<dbReference type="Proteomes" id="UP000223596">
    <property type="component" value="Unassembled WGS sequence"/>
</dbReference>
<dbReference type="CDD" id="cd18084">
    <property type="entry name" value="RsmE-like"/>
    <property type="match status" value="1"/>
</dbReference>
<keyword evidence="7 12" id="KW-0489">Methyltransferase</keyword>
<dbReference type="AlphaFoldDB" id="A0AB36TEL9"/>
<dbReference type="PANTHER" id="PTHR30027:SF3">
    <property type="entry name" value="16S RRNA (URACIL(1498)-N(3))-METHYLTRANSFERASE"/>
    <property type="match status" value="1"/>
</dbReference>
<evidence type="ECO:0000256" key="4">
    <source>
        <dbReference type="ARBA" id="ARBA00013673"/>
    </source>
</evidence>
<dbReference type="NCBIfam" id="TIGR00046">
    <property type="entry name" value="RsmE family RNA methyltransferase"/>
    <property type="match status" value="1"/>
</dbReference>
<dbReference type="GO" id="GO:0070042">
    <property type="term" value="F:rRNA (uridine-N3-)-methyltransferase activity"/>
    <property type="evidence" value="ECO:0007669"/>
    <property type="project" value="TreeGrafter"/>
</dbReference>
<dbReference type="PANTHER" id="PTHR30027">
    <property type="entry name" value="RIBOSOMAL RNA SMALL SUBUNIT METHYLTRANSFERASE E"/>
    <property type="match status" value="1"/>
</dbReference>
<dbReference type="EMBL" id="PDBW01000001">
    <property type="protein sequence ID" value="PFH02213.1"/>
    <property type="molecule type" value="Genomic_DNA"/>
</dbReference>
<keyword evidence="6 12" id="KW-0698">rRNA processing</keyword>
<dbReference type="GO" id="GO:0005737">
    <property type="term" value="C:cytoplasm"/>
    <property type="evidence" value="ECO:0007669"/>
    <property type="project" value="UniProtKB-SubCell"/>
</dbReference>
<evidence type="ECO:0000313" key="15">
    <source>
        <dbReference type="EMBL" id="PFH02213.1"/>
    </source>
</evidence>
<proteinExistence type="inferred from homology"/>
<dbReference type="NCBIfam" id="NF008709">
    <property type="entry name" value="PRK11713.7-4"/>
    <property type="match status" value="1"/>
</dbReference>
<dbReference type="Pfam" id="PF04452">
    <property type="entry name" value="Methyltrans_RNA"/>
    <property type="match status" value="1"/>
</dbReference>
<dbReference type="SUPFAM" id="SSF75217">
    <property type="entry name" value="alpha/beta knot"/>
    <property type="match status" value="1"/>
</dbReference>
<organism evidence="15 16">
    <name type="scientific">Acetivibrio thermocellus AD2</name>
    <dbReference type="NCBI Taxonomy" id="1138384"/>
    <lineage>
        <taxon>Bacteria</taxon>
        <taxon>Bacillati</taxon>
        <taxon>Bacillota</taxon>
        <taxon>Clostridia</taxon>
        <taxon>Eubacteriales</taxon>
        <taxon>Oscillospiraceae</taxon>
        <taxon>Acetivibrio</taxon>
    </lineage>
</organism>
<dbReference type="InterPro" id="IPR006700">
    <property type="entry name" value="RsmE"/>
</dbReference>
<gene>
    <name evidence="15" type="ORF">M972_11980</name>
</gene>
<dbReference type="Gene3D" id="3.40.1280.10">
    <property type="match status" value="1"/>
</dbReference>
<keyword evidence="5 12" id="KW-0963">Cytoplasm</keyword>
<feature type="domain" description="Ribosomal RNA small subunit methyltransferase E PUA-like" evidence="14">
    <location>
        <begin position="25"/>
        <end position="63"/>
    </location>
</feature>
<evidence type="ECO:0000256" key="2">
    <source>
        <dbReference type="ARBA" id="ARBA00005528"/>
    </source>
</evidence>
<dbReference type="InterPro" id="IPR029026">
    <property type="entry name" value="tRNA_m1G_MTases_N"/>
</dbReference>
<evidence type="ECO:0000256" key="3">
    <source>
        <dbReference type="ARBA" id="ARBA00012328"/>
    </source>
</evidence>
<comment type="similarity">
    <text evidence="2 12">Belongs to the RNA methyltransferase RsmE family.</text>
</comment>
<dbReference type="PIRSF" id="PIRSF015601">
    <property type="entry name" value="MTase_slr0722"/>
    <property type="match status" value="1"/>
</dbReference>
<protein>
    <recommendedName>
        <fullName evidence="4 12">Ribosomal RNA small subunit methyltransferase E</fullName>
        <ecNumber evidence="3 12">2.1.1.193</ecNumber>
    </recommendedName>
</protein>
<name>A0AB36TEL9_ACETH</name>
<comment type="function">
    <text evidence="10 12">Specifically methylates the N3 position of the uracil ring of uridine 1498 (m3U1498) in 16S rRNA. Acts on the fully assembled 30S ribosomal subunit.</text>
</comment>
<sequence>MGGDCFKMPRFFVRKSDIYGDFINISGEDFNHIKKVLRLGKGDKVTVCDGEGTDYLVEIEKIEDAVINTRIVEAMKNATEPPLKVTLFQGLPKSDKMDYIIQKAVELGINEIVPVITERTVVKMDEKSGSKKYERWNRISMEAAKQCNRGIIPKVGIPLSFKEALDNAKGSSLALIPYEKETGIKLKEVLSSSSSVEKVSVFIGPEGGFTETEIETAVSCGICPVTLGPRILRTETAGIAVLSILMYELGDVGA</sequence>
<evidence type="ECO:0000259" key="14">
    <source>
        <dbReference type="Pfam" id="PF20260"/>
    </source>
</evidence>
<dbReference type="SUPFAM" id="SSF88697">
    <property type="entry name" value="PUA domain-like"/>
    <property type="match status" value="1"/>
</dbReference>
<comment type="subcellular location">
    <subcellularLocation>
        <location evidence="1 12">Cytoplasm</location>
    </subcellularLocation>
</comment>
<evidence type="ECO:0000256" key="11">
    <source>
        <dbReference type="ARBA" id="ARBA00047944"/>
    </source>
</evidence>
<dbReference type="InterPro" id="IPR029028">
    <property type="entry name" value="Alpha/beta_knot_MTases"/>
</dbReference>
<evidence type="ECO:0000256" key="1">
    <source>
        <dbReference type="ARBA" id="ARBA00004496"/>
    </source>
</evidence>
<evidence type="ECO:0000256" key="10">
    <source>
        <dbReference type="ARBA" id="ARBA00025699"/>
    </source>
</evidence>
<evidence type="ECO:0000259" key="13">
    <source>
        <dbReference type="Pfam" id="PF04452"/>
    </source>
</evidence>
<dbReference type="GO" id="GO:0070475">
    <property type="term" value="P:rRNA base methylation"/>
    <property type="evidence" value="ECO:0007669"/>
    <property type="project" value="TreeGrafter"/>
</dbReference>